<evidence type="ECO:0000256" key="1">
    <source>
        <dbReference type="SAM" id="Phobius"/>
    </source>
</evidence>
<dbReference type="EMBL" id="KZ613940">
    <property type="protein sequence ID" value="PMD45289.1"/>
    <property type="molecule type" value="Genomic_DNA"/>
</dbReference>
<feature type="transmembrane region" description="Helical" evidence="1">
    <location>
        <begin position="305"/>
        <end position="324"/>
    </location>
</feature>
<dbReference type="InterPro" id="IPR030395">
    <property type="entry name" value="GP_PDE_dom"/>
</dbReference>
<name>A0A2J6S3D3_HYAVF</name>
<evidence type="ECO:0000313" key="4">
    <source>
        <dbReference type="Proteomes" id="UP000235786"/>
    </source>
</evidence>
<dbReference type="CDD" id="cd08570">
    <property type="entry name" value="GDPD_YPL206cp_fungi"/>
    <property type="match status" value="1"/>
</dbReference>
<gene>
    <name evidence="3" type="ORF">L207DRAFT_251992</name>
</gene>
<dbReference type="GO" id="GO:0006629">
    <property type="term" value="P:lipid metabolic process"/>
    <property type="evidence" value="ECO:0007669"/>
    <property type="project" value="InterPro"/>
</dbReference>
<keyword evidence="4" id="KW-1185">Reference proteome</keyword>
<keyword evidence="1" id="KW-1133">Transmembrane helix</keyword>
<dbReference type="InterPro" id="IPR017946">
    <property type="entry name" value="PLC-like_Pdiesterase_TIM-brl"/>
</dbReference>
<evidence type="ECO:0000259" key="2">
    <source>
        <dbReference type="PROSITE" id="PS51704"/>
    </source>
</evidence>
<organism evidence="3 4">
    <name type="scientific">Hyaloscypha variabilis (strain UAMH 11265 / GT02V1 / F)</name>
    <name type="common">Meliniomyces variabilis</name>
    <dbReference type="NCBI Taxonomy" id="1149755"/>
    <lineage>
        <taxon>Eukaryota</taxon>
        <taxon>Fungi</taxon>
        <taxon>Dikarya</taxon>
        <taxon>Ascomycota</taxon>
        <taxon>Pezizomycotina</taxon>
        <taxon>Leotiomycetes</taxon>
        <taxon>Helotiales</taxon>
        <taxon>Hyaloscyphaceae</taxon>
        <taxon>Hyaloscypha</taxon>
        <taxon>Hyaloscypha variabilis</taxon>
    </lineage>
</organism>
<dbReference type="OrthoDB" id="1058301at2759"/>
<sequence length="339" mass="39205">MAETLPLLQEKMEPTNRTFMSARHSPKGSRPQAIAHRGYRAAFPENTMAAFKGAVKVGAHAIETDIHLTKDGVVVLSHVRCPSRPAILSYKYRFDVTQDPTLQRCFGKKDRIIDLEWREIESLRTIQAPGEPMPRLKDLLKYLSEPGLEDIWVLLDIKTDNNADDVMRLIARTLKEGSPLRPWSERILLGFWIPQYLPLCTKYLPNYRTTHIGYSIPYARQFLKEPGVSFNMLQQSMVGPLGNKFLRDLKAAERSIFLWTVNDEERMRWCVMKEVDGVITDDPLKFLEISRNYNGERCRLPASQYGFAIWINIMATLFGFIHRFRKSKGSHRRQAIAHR</sequence>
<keyword evidence="1" id="KW-0812">Transmembrane</keyword>
<dbReference type="SUPFAM" id="SSF51695">
    <property type="entry name" value="PLC-like phosphodiesterases"/>
    <property type="match status" value="1"/>
</dbReference>
<dbReference type="PANTHER" id="PTHR43805:SF1">
    <property type="entry name" value="GP-PDE DOMAIN-CONTAINING PROTEIN"/>
    <property type="match status" value="1"/>
</dbReference>
<dbReference type="STRING" id="1149755.A0A2J6S3D3"/>
<proteinExistence type="predicted"/>
<keyword evidence="1" id="KW-0472">Membrane</keyword>
<feature type="domain" description="GP-PDE" evidence="2">
    <location>
        <begin position="31"/>
        <end position="290"/>
    </location>
</feature>
<dbReference type="Proteomes" id="UP000235786">
    <property type="component" value="Unassembled WGS sequence"/>
</dbReference>
<dbReference type="GO" id="GO:0008081">
    <property type="term" value="F:phosphoric diester hydrolase activity"/>
    <property type="evidence" value="ECO:0007669"/>
    <property type="project" value="InterPro"/>
</dbReference>
<accession>A0A2J6S3D3</accession>
<dbReference type="Gene3D" id="3.20.20.190">
    <property type="entry name" value="Phosphatidylinositol (PI) phosphodiesterase"/>
    <property type="match status" value="1"/>
</dbReference>
<protein>
    <submittedName>
        <fullName evidence="3">Putative glycerophosphoryl diester phosphodiesterase</fullName>
    </submittedName>
</protein>
<dbReference type="PROSITE" id="PS51704">
    <property type="entry name" value="GP_PDE"/>
    <property type="match status" value="1"/>
</dbReference>
<dbReference type="PANTHER" id="PTHR43805">
    <property type="entry name" value="GLYCEROPHOSPHORYL DIESTER PHOSPHODIESTERASE"/>
    <property type="match status" value="1"/>
</dbReference>
<reference evidence="3 4" key="1">
    <citation type="submission" date="2016-04" db="EMBL/GenBank/DDBJ databases">
        <title>A degradative enzymes factory behind the ericoid mycorrhizal symbiosis.</title>
        <authorList>
            <consortium name="DOE Joint Genome Institute"/>
            <person name="Martino E."/>
            <person name="Morin E."/>
            <person name="Grelet G."/>
            <person name="Kuo A."/>
            <person name="Kohler A."/>
            <person name="Daghino S."/>
            <person name="Barry K."/>
            <person name="Choi C."/>
            <person name="Cichocki N."/>
            <person name="Clum A."/>
            <person name="Copeland A."/>
            <person name="Hainaut M."/>
            <person name="Haridas S."/>
            <person name="Labutti K."/>
            <person name="Lindquist E."/>
            <person name="Lipzen A."/>
            <person name="Khouja H.-R."/>
            <person name="Murat C."/>
            <person name="Ohm R."/>
            <person name="Olson A."/>
            <person name="Spatafora J."/>
            <person name="Veneault-Fourrey C."/>
            <person name="Henrissat B."/>
            <person name="Grigoriev I."/>
            <person name="Martin F."/>
            <person name="Perotto S."/>
        </authorList>
    </citation>
    <scope>NUCLEOTIDE SEQUENCE [LARGE SCALE GENOMIC DNA]</scope>
    <source>
        <strain evidence="3 4">F</strain>
    </source>
</reference>
<dbReference type="Pfam" id="PF03009">
    <property type="entry name" value="GDPD"/>
    <property type="match status" value="1"/>
</dbReference>
<evidence type="ECO:0000313" key="3">
    <source>
        <dbReference type="EMBL" id="PMD45289.1"/>
    </source>
</evidence>
<dbReference type="AlphaFoldDB" id="A0A2J6S3D3"/>